<keyword evidence="3" id="KW-1185">Reference proteome</keyword>
<reference evidence="2" key="1">
    <citation type="submission" date="2023-11" db="EMBL/GenBank/DDBJ databases">
        <title>The genome sequences of three competitors of mushroom-forming fungi.</title>
        <authorList>
            <person name="Beijen E."/>
            <person name="Ohm R.A."/>
        </authorList>
    </citation>
    <scope>NUCLEOTIDE SEQUENCE</scope>
    <source>
        <strain evidence="2">CBS 100526</strain>
    </source>
</reference>
<evidence type="ECO:0000313" key="3">
    <source>
        <dbReference type="Proteomes" id="UP001273209"/>
    </source>
</evidence>
<comment type="caution">
    <text evidence="2">The sequence shown here is derived from an EMBL/GenBank/DDBJ whole genome shotgun (WGS) entry which is preliminary data.</text>
</comment>
<accession>A0AAE1I5Y6</accession>
<proteinExistence type="predicted"/>
<dbReference type="Proteomes" id="UP001273209">
    <property type="component" value="Unassembled WGS sequence"/>
</dbReference>
<dbReference type="AlphaFoldDB" id="A0AAE1I5Y6"/>
<feature type="signal peptide" evidence="1">
    <location>
        <begin position="1"/>
        <end position="17"/>
    </location>
</feature>
<dbReference type="EMBL" id="JAWRVG010000066">
    <property type="protein sequence ID" value="KAK4062011.1"/>
    <property type="molecule type" value="Genomic_DNA"/>
</dbReference>
<evidence type="ECO:0000313" key="2">
    <source>
        <dbReference type="EMBL" id="KAK4062011.1"/>
    </source>
</evidence>
<gene>
    <name evidence="2" type="ORF">Triagg1_10174</name>
</gene>
<dbReference type="RefSeq" id="XP_062750914.1">
    <property type="nucleotide sequence ID" value="XM_062894216.1"/>
</dbReference>
<evidence type="ECO:0000256" key="1">
    <source>
        <dbReference type="SAM" id="SignalP"/>
    </source>
</evidence>
<keyword evidence="1" id="KW-0732">Signal</keyword>
<sequence>MFALIAAAFGLSTIAFAAPLSVNTTTESYTFHVVMGTNNDSNFQLRLRENQYDVEQGFPAGSFHYVGVDAADAVLAAKLKDGVLYSQGRNADGSFYDLGPTGFINLKESVGTSSSYLFSFANATIYPPAVDAGWLLNSPDGGDTYELFYTEPEEVINGWRLCIADFDLDYGAWSYVEYFTYTGTPSYDSNCVPAAIKATVAK</sequence>
<organism evidence="2 3">
    <name type="scientific">Trichoderma aggressivum f. europaeum</name>
    <dbReference type="NCBI Taxonomy" id="173218"/>
    <lineage>
        <taxon>Eukaryota</taxon>
        <taxon>Fungi</taxon>
        <taxon>Dikarya</taxon>
        <taxon>Ascomycota</taxon>
        <taxon>Pezizomycotina</taxon>
        <taxon>Sordariomycetes</taxon>
        <taxon>Hypocreomycetidae</taxon>
        <taxon>Hypocreales</taxon>
        <taxon>Hypocreaceae</taxon>
        <taxon>Trichoderma</taxon>
    </lineage>
</organism>
<name>A0AAE1I5Y6_9HYPO</name>
<dbReference type="GeneID" id="87914121"/>
<feature type="chain" id="PRO_5041992772" evidence="1">
    <location>
        <begin position="18"/>
        <end position="202"/>
    </location>
</feature>
<protein>
    <submittedName>
        <fullName evidence="2">Uncharacterized protein</fullName>
    </submittedName>
</protein>